<dbReference type="AlphaFoldDB" id="A0A1F5TF48"/>
<gene>
    <name evidence="2" type="ORF">A2482_05025</name>
</gene>
<name>A0A1F5TF48_9BACT</name>
<dbReference type="Proteomes" id="UP000178656">
    <property type="component" value="Unassembled WGS sequence"/>
</dbReference>
<feature type="compositionally biased region" description="Basic and acidic residues" evidence="1">
    <location>
        <begin position="51"/>
        <end position="65"/>
    </location>
</feature>
<evidence type="ECO:0000313" key="3">
    <source>
        <dbReference type="Proteomes" id="UP000178656"/>
    </source>
</evidence>
<feature type="region of interest" description="Disordered" evidence="1">
    <location>
        <begin position="50"/>
        <end position="72"/>
    </location>
</feature>
<evidence type="ECO:0000313" key="2">
    <source>
        <dbReference type="EMBL" id="OGF37463.1"/>
    </source>
</evidence>
<reference evidence="2 3" key="1">
    <citation type="journal article" date="2016" name="Nat. Commun.">
        <title>Thousands of microbial genomes shed light on interconnected biogeochemical processes in an aquifer system.</title>
        <authorList>
            <person name="Anantharaman K."/>
            <person name="Brown C.T."/>
            <person name="Hug L.A."/>
            <person name="Sharon I."/>
            <person name="Castelle C.J."/>
            <person name="Probst A.J."/>
            <person name="Thomas B.C."/>
            <person name="Singh A."/>
            <person name="Wilkins M.J."/>
            <person name="Karaoz U."/>
            <person name="Brodie E.L."/>
            <person name="Williams K.H."/>
            <person name="Hubbard S.S."/>
            <person name="Banfield J.F."/>
        </authorList>
    </citation>
    <scope>NUCLEOTIDE SEQUENCE [LARGE SCALE GENOMIC DNA]</scope>
</reference>
<evidence type="ECO:0000256" key="1">
    <source>
        <dbReference type="SAM" id="MobiDB-lite"/>
    </source>
</evidence>
<dbReference type="EMBL" id="MFGM01000021">
    <property type="protein sequence ID" value="OGF37463.1"/>
    <property type="molecule type" value="Genomic_DNA"/>
</dbReference>
<comment type="caution">
    <text evidence="2">The sequence shown here is derived from an EMBL/GenBank/DDBJ whole genome shotgun (WGS) entry which is preliminary data.</text>
</comment>
<proteinExistence type="predicted"/>
<sequence>MSGERIDVFVDQSTCKATIDCNGFEGDKCKKELELIGALMGALGADLDVQSSEKKRPDVQREVTHGRAKVKA</sequence>
<protein>
    <submittedName>
        <fullName evidence="2">Uncharacterized protein</fullName>
    </submittedName>
</protein>
<organism evidence="2 3">
    <name type="scientific">Candidatus Falkowbacteria bacterium RIFOXYC2_FULL_48_21</name>
    <dbReference type="NCBI Taxonomy" id="1798005"/>
    <lineage>
        <taxon>Bacteria</taxon>
        <taxon>Candidatus Falkowiibacteriota</taxon>
    </lineage>
</organism>
<accession>A0A1F5TF48</accession>